<dbReference type="Proteomes" id="UP000632535">
    <property type="component" value="Unassembled WGS sequence"/>
</dbReference>
<dbReference type="Gene3D" id="3.40.50.300">
    <property type="entry name" value="P-loop containing nucleotide triphosphate hydrolases"/>
    <property type="match status" value="2"/>
</dbReference>
<keyword evidence="2 6" id="KW-0067">ATP-binding</keyword>
<evidence type="ECO:0000313" key="6">
    <source>
        <dbReference type="EMBL" id="GGI04442.1"/>
    </source>
</evidence>
<feature type="region of interest" description="Disordered" evidence="4">
    <location>
        <begin position="308"/>
        <end position="357"/>
    </location>
</feature>
<keyword evidence="7" id="KW-1185">Reference proteome</keyword>
<dbReference type="SMART" id="SM00382">
    <property type="entry name" value="AAA"/>
    <property type="match status" value="2"/>
</dbReference>
<dbReference type="PANTHER" id="PTHR42855:SF1">
    <property type="entry name" value="ABC TRANSPORTER DOMAIN-CONTAINING PROTEIN"/>
    <property type="match status" value="1"/>
</dbReference>
<feature type="compositionally biased region" description="Basic and acidic residues" evidence="4">
    <location>
        <begin position="317"/>
        <end position="341"/>
    </location>
</feature>
<dbReference type="InterPro" id="IPR003593">
    <property type="entry name" value="AAA+_ATPase"/>
</dbReference>
<dbReference type="CDD" id="cd03221">
    <property type="entry name" value="ABCF_EF-3"/>
    <property type="match status" value="1"/>
</dbReference>
<name>A0ABQ2AZW2_9MICO</name>
<dbReference type="InterPro" id="IPR017871">
    <property type="entry name" value="ABC_transporter-like_CS"/>
</dbReference>
<feature type="domain" description="ABC transporter" evidence="5">
    <location>
        <begin position="6"/>
        <end position="261"/>
    </location>
</feature>
<evidence type="ECO:0000256" key="2">
    <source>
        <dbReference type="ARBA" id="ARBA00022840"/>
    </source>
</evidence>
<organism evidence="6 7">
    <name type="scientific">Isoptericola cucumis</name>
    <dbReference type="NCBI Taxonomy" id="1776856"/>
    <lineage>
        <taxon>Bacteria</taxon>
        <taxon>Bacillati</taxon>
        <taxon>Actinomycetota</taxon>
        <taxon>Actinomycetes</taxon>
        <taxon>Micrococcales</taxon>
        <taxon>Promicromonosporaceae</taxon>
        <taxon>Isoptericola</taxon>
    </lineage>
</organism>
<comment type="caution">
    <text evidence="6">The sequence shown here is derived from an EMBL/GenBank/DDBJ whole genome shotgun (WGS) entry which is preliminary data.</text>
</comment>
<sequence length="555" mass="59063">MDPSQLTLTDITLRYADRVVLDRLSLTVAPGERVGVVGDNGSGKSTLLGVLAGALEPQNGTRVVHAPGGVGHLRQALDLPPASTVGDAVDHLLADLRSLEAQIGALERTLGDLDDDALDVATHRHAALTARFEARGGHGADHRVDVALHRLGLPGLDRGRRLGTLSGGERSRLALAGTLAADPELLLLDEPTNDLDDAALDWLTGRLRDHAGTVVAATHDRAFLADLTTTLVEVDGGVARRYGAGYAGYLAAKEAEREQARLAHERWRADLDRNHRLVETNAARLENIPQKVELSIFGAAQFRARSRSHGATSRVRQAKERVRRLTDDPAPRPAERAEFRTEVGTTTTAGDRSAAAGADRPAVLLDGVEVRGRLRVPRLVVRHGEHVLVTGANGAGKSTLLGVVAAEVEPDTGGVRTVGAVGHLRQTDGFGARDRRTVLHGFAAGRPGDLDEHAVALLGTGLFAPHDLPRPIGALSQGQRRRLELARLVTAPTDVLLVDEPTNHLAPALVEELEQAFAAYAGTLLLVSHDRTTRARFRGRRVVLDGGTIVDDSAA</sequence>
<dbReference type="PROSITE" id="PS00211">
    <property type="entry name" value="ABC_TRANSPORTER_1"/>
    <property type="match status" value="2"/>
</dbReference>
<dbReference type="GO" id="GO:0005524">
    <property type="term" value="F:ATP binding"/>
    <property type="evidence" value="ECO:0007669"/>
    <property type="project" value="UniProtKB-KW"/>
</dbReference>
<reference evidence="7" key="1">
    <citation type="journal article" date="2019" name="Int. J. Syst. Evol. Microbiol.">
        <title>The Global Catalogue of Microorganisms (GCM) 10K type strain sequencing project: providing services to taxonomists for standard genome sequencing and annotation.</title>
        <authorList>
            <consortium name="The Broad Institute Genomics Platform"/>
            <consortium name="The Broad Institute Genome Sequencing Center for Infectious Disease"/>
            <person name="Wu L."/>
            <person name="Ma J."/>
        </authorList>
    </citation>
    <scope>NUCLEOTIDE SEQUENCE [LARGE SCALE GENOMIC DNA]</scope>
    <source>
        <strain evidence="7">CCM 8653</strain>
    </source>
</reference>
<keyword evidence="3" id="KW-0175">Coiled coil</keyword>
<evidence type="ECO:0000313" key="7">
    <source>
        <dbReference type="Proteomes" id="UP000632535"/>
    </source>
</evidence>
<evidence type="ECO:0000256" key="4">
    <source>
        <dbReference type="SAM" id="MobiDB-lite"/>
    </source>
</evidence>
<feature type="coiled-coil region" evidence="3">
    <location>
        <begin position="89"/>
        <end position="116"/>
    </location>
</feature>
<dbReference type="PROSITE" id="PS50893">
    <property type="entry name" value="ABC_TRANSPORTER_2"/>
    <property type="match status" value="2"/>
</dbReference>
<proteinExistence type="predicted"/>
<dbReference type="InterPro" id="IPR003439">
    <property type="entry name" value="ABC_transporter-like_ATP-bd"/>
</dbReference>
<keyword evidence="1" id="KW-0547">Nucleotide-binding</keyword>
<feature type="domain" description="ABC transporter" evidence="5">
    <location>
        <begin position="358"/>
        <end position="555"/>
    </location>
</feature>
<evidence type="ECO:0000259" key="5">
    <source>
        <dbReference type="PROSITE" id="PS50893"/>
    </source>
</evidence>
<dbReference type="RefSeq" id="WP_188521707.1">
    <property type="nucleotide sequence ID" value="NZ_BMDG01000001.1"/>
</dbReference>
<feature type="compositionally biased region" description="Low complexity" evidence="4">
    <location>
        <begin position="344"/>
        <end position="357"/>
    </location>
</feature>
<dbReference type="PANTHER" id="PTHR42855">
    <property type="entry name" value="ABC TRANSPORTER ATP-BINDING SUBUNIT"/>
    <property type="match status" value="1"/>
</dbReference>
<evidence type="ECO:0000256" key="3">
    <source>
        <dbReference type="SAM" id="Coils"/>
    </source>
</evidence>
<accession>A0ABQ2AZW2</accession>
<dbReference type="InterPro" id="IPR027417">
    <property type="entry name" value="P-loop_NTPase"/>
</dbReference>
<dbReference type="Pfam" id="PF00005">
    <property type="entry name" value="ABC_tran"/>
    <property type="match status" value="2"/>
</dbReference>
<gene>
    <name evidence="6" type="ORF">GCM10007368_01180</name>
</gene>
<protein>
    <submittedName>
        <fullName evidence="6">ABC transporter ATP-binding protein</fullName>
    </submittedName>
</protein>
<dbReference type="InterPro" id="IPR051309">
    <property type="entry name" value="ABCF_ATPase"/>
</dbReference>
<dbReference type="SUPFAM" id="SSF52540">
    <property type="entry name" value="P-loop containing nucleoside triphosphate hydrolases"/>
    <property type="match status" value="2"/>
</dbReference>
<dbReference type="EMBL" id="BMDG01000001">
    <property type="protein sequence ID" value="GGI04442.1"/>
    <property type="molecule type" value="Genomic_DNA"/>
</dbReference>
<evidence type="ECO:0000256" key="1">
    <source>
        <dbReference type="ARBA" id="ARBA00022741"/>
    </source>
</evidence>